<evidence type="ECO:0000256" key="1">
    <source>
        <dbReference type="ARBA" id="ARBA00004245"/>
    </source>
</evidence>
<evidence type="ECO:0000256" key="4">
    <source>
        <dbReference type="ARBA" id="ARBA00023212"/>
    </source>
</evidence>
<feature type="domain" description="F-BAR" evidence="7">
    <location>
        <begin position="11"/>
        <end position="264"/>
    </location>
</feature>
<keyword evidence="9" id="KW-1185">Reference proteome</keyword>
<dbReference type="GO" id="GO:0005737">
    <property type="term" value="C:cytoplasm"/>
    <property type="evidence" value="ECO:0007669"/>
    <property type="project" value="TreeGrafter"/>
</dbReference>
<evidence type="ECO:0000256" key="5">
    <source>
        <dbReference type="PROSITE-ProRule" id="PRU01077"/>
    </source>
</evidence>
<evidence type="ECO:0000256" key="3">
    <source>
        <dbReference type="ARBA" id="ARBA00022553"/>
    </source>
</evidence>
<evidence type="ECO:0000313" key="9">
    <source>
        <dbReference type="Proteomes" id="UP000193642"/>
    </source>
</evidence>
<dbReference type="Proteomes" id="UP000193642">
    <property type="component" value="Unassembled WGS sequence"/>
</dbReference>
<dbReference type="GO" id="GO:0007010">
    <property type="term" value="P:cytoskeleton organization"/>
    <property type="evidence" value="ECO:0007669"/>
    <property type="project" value="TreeGrafter"/>
</dbReference>
<keyword evidence="2" id="KW-0963">Cytoplasm</keyword>
<dbReference type="InterPro" id="IPR001060">
    <property type="entry name" value="FCH_dom"/>
</dbReference>
<dbReference type="AlphaFoldDB" id="A0A1Y2CFM6"/>
<keyword evidence="5" id="KW-0175">Coiled coil</keyword>
<dbReference type="SUPFAM" id="SSF103657">
    <property type="entry name" value="BAR/IMD domain-like"/>
    <property type="match status" value="1"/>
</dbReference>
<evidence type="ECO:0000259" key="7">
    <source>
        <dbReference type="PROSITE" id="PS51741"/>
    </source>
</evidence>
<dbReference type="PROSITE" id="PS51741">
    <property type="entry name" value="F_BAR"/>
    <property type="match status" value="1"/>
</dbReference>
<protein>
    <submittedName>
        <fullName evidence="8">FCH-domain-containing protein</fullName>
    </submittedName>
</protein>
<dbReference type="PANTHER" id="PTHR23065:SF7">
    <property type="entry name" value="NOSTRIN, ISOFORM H"/>
    <property type="match status" value="1"/>
</dbReference>
<dbReference type="OrthoDB" id="27823at2759"/>
<dbReference type="Gene3D" id="1.20.1270.60">
    <property type="entry name" value="Arfaptin homology (AH) domain/BAR domain"/>
    <property type="match status" value="1"/>
</dbReference>
<comment type="subcellular location">
    <subcellularLocation>
        <location evidence="1">Cytoplasm</location>
        <location evidence="1">Cytoskeleton</location>
    </subcellularLocation>
</comment>
<dbReference type="EMBL" id="MCGO01000019">
    <property type="protein sequence ID" value="ORY45604.1"/>
    <property type="molecule type" value="Genomic_DNA"/>
</dbReference>
<dbReference type="Pfam" id="PF00611">
    <property type="entry name" value="FCH"/>
    <property type="match status" value="1"/>
</dbReference>
<dbReference type="STRING" id="329046.A0A1Y2CFM6"/>
<dbReference type="InterPro" id="IPR031160">
    <property type="entry name" value="F_BAR_dom"/>
</dbReference>
<dbReference type="GO" id="GO:0043226">
    <property type="term" value="C:organelle"/>
    <property type="evidence" value="ECO:0007669"/>
    <property type="project" value="UniProtKB-ARBA"/>
</dbReference>
<feature type="compositionally biased region" description="Polar residues" evidence="6">
    <location>
        <begin position="360"/>
        <end position="373"/>
    </location>
</feature>
<dbReference type="PANTHER" id="PTHR23065">
    <property type="entry name" value="PROLINE-SERINE-THREONINE PHOSPHATASE INTERACTING PROTEIN 1"/>
    <property type="match status" value="1"/>
</dbReference>
<organism evidence="8 9">
    <name type="scientific">Rhizoclosmatium globosum</name>
    <dbReference type="NCBI Taxonomy" id="329046"/>
    <lineage>
        <taxon>Eukaryota</taxon>
        <taxon>Fungi</taxon>
        <taxon>Fungi incertae sedis</taxon>
        <taxon>Chytridiomycota</taxon>
        <taxon>Chytridiomycota incertae sedis</taxon>
        <taxon>Chytridiomycetes</taxon>
        <taxon>Chytridiales</taxon>
        <taxon>Chytriomycetaceae</taxon>
        <taxon>Rhizoclosmatium</taxon>
    </lineage>
</organism>
<gene>
    <name evidence="8" type="ORF">BCR33DRAFT_697138</name>
</gene>
<evidence type="ECO:0000256" key="2">
    <source>
        <dbReference type="ARBA" id="ARBA00022490"/>
    </source>
</evidence>
<evidence type="ECO:0000256" key="6">
    <source>
        <dbReference type="SAM" id="MobiDB-lite"/>
    </source>
</evidence>
<reference evidence="8 9" key="1">
    <citation type="submission" date="2016-07" db="EMBL/GenBank/DDBJ databases">
        <title>Pervasive Adenine N6-methylation of Active Genes in Fungi.</title>
        <authorList>
            <consortium name="DOE Joint Genome Institute"/>
            <person name="Mondo S.J."/>
            <person name="Dannebaum R.O."/>
            <person name="Kuo R.C."/>
            <person name="Labutti K."/>
            <person name="Haridas S."/>
            <person name="Kuo A."/>
            <person name="Salamov A."/>
            <person name="Ahrendt S.R."/>
            <person name="Lipzen A."/>
            <person name="Sullivan W."/>
            <person name="Andreopoulos W.B."/>
            <person name="Clum A."/>
            <person name="Lindquist E."/>
            <person name="Daum C."/>
            <person name="Ramamoorthy G.K."/>
            <person name="Gryganskyi A."/>
            <person name="Culley D."/>
            <person name="Magnuson J.K."/>
            <person name="James T.Y."/>
            <person name="O'Malley M.A."/>
            <person name="Stajich J.E."/>
            <person name="Spatafora J.W."/>
            <person name="Visel A."/>
            <person name="Grigoriev I.V."/>
        </authorList>
    </citation>
    <scope>NUCLEOTIDE SEQUENCE [LARGE SCALE GENOMIC DNA]</scope>
    <source>
        <strain evidence="8 9">JEL800</strain>
    </source>
</reference>
<sequence length="445" mass="50544">MTASTATTSSANFCNAFWGDPVAGFDALMSRMKQGKQMTKSLLNIFKERAQMEEEYSKKLLKLAKGFTPFEEVGTMKETLCVLKAELETSARMHTSVANEIKSQLEVPCIEFIKLQSGVRKNFESIIDRQLKMKSATYTAANKAREKYISKCQEVNHLMFQKPGLPPADLEKVKAKVKKCQEQAKHYDIEYLSLVEQHNEIQKTWQEDFAITCRECQKLEEERFEFFYTRLWTYANIMSSVCVSNDESYERLRVSLESCDLQKDLNILIESCSTGSSPPAPLEYVNFYTGSSLRPLDALPFKRVDSAKSHIHSISEYRPQLQTTEVVTEPKQELESNNTSIGKWAVNSIAGFFGLHKTQEPNSNQSRSGQNLSDAVEEKESRVEAVICSSPENCSEDDQQVFEYDPFDVPEHIQVLFQGNAVWGFLIYLTIGVSDGDPQLHSRAI</sequence>
<comment type="caution">
    <text evidence="8">The sequence shown here is derived from an EMBL/GenBank/DDBJ whole genome shotgun (WGS) entry which is preliminary data.</text>
</comment>
<accession>A0A1Y2CFM6</accession>
<proteinExistence type="predicted"/>
<dbReference type="SMART" id="SM00055">
    <property type="entry name" value="FCH"/>
    <property type="match status" value="1"/>
</dbReference>
<keyword evidence="3" id="KW-0597">Phosphoprotein</keyword>
<evidence type="ECO:0000313" key="8">
    <source>
        <dbReference type="EMBL" id="ORY45604.1"/>
    </source>
</evidence>
<name>A0A1Y2CFM6_9FUNG</name>
<keyword evidence="4" id="KW-0206">Cytoskeleton</keyword>
<feature type="region of interest" description="Disordered" evidence="6">
    <location>
        <begin position="357"/>
        <end position="376"/>
    </location>
</feature>
<dbReference type="GO" id="GO:0032153">
    <property type="term" value="C:cell division site"/>
    <property type="evidence" value="ECO:0007669"/>
    <property type="project" value="TreeGrafter"/>
</dbReference>
<dbReference type="GO" id="GO:0005886">
    <property type="term" value="C:plasma membrane"/>
    <property type="evidence" value="ECO:0007669"/>
    <property type="project" value="TreeGrafter"/>
</dbReference>
<dbReference type="InterPro" id="IPR027267">
    <property type="entry name" value="AH/BAR_dom_sf"/>
</dbReference>